<dbReference type="Reactome" id="R-XTR-8984722">
    <property type="pathway name" value="Interleukin-35 Signalling"/>
</dbReference>
<dbReference type="CDD" id="cd00063">
    <property type="entry name" value="FN3"/>
    <property type="match status" value="1"/>
</dbReference>
<evidence type="ECO:0000256" key="2">
    <source>
        <dbReference type="ARBA" id="ARBA00022729"/>
    </source>
</evidence>
<dbReference type="AlphaFoldDB" id="A0A6I8PSV9"/>
<feature type="chain" id="PRO_5044633736" evidence="5">
    <location>
        <begin position="22"/>
        <end position="228"/>
    </location>
</feature>
<reference evidence="9" key="3">
    <citation type="submission" date="2025-04" db="UniProtKB">
        <authorList>
            <consortium name="RefSeq"/>
        </authorList>
    </citation>
    <scope>IDENTIFICATION</scope>
    <source>
        <strain evidence="9">Nigerian</strain>
        <tissue evidence="9">Liver and blood</tissue>
    </source>
</reference>
<dbReference type="Ensembl" id="ENSXETT00000056435">
    <property type="protein sequence ID" value="ENSXETP00000056435"/>
    <property type="gene ID" value="ENSXETG00000024149"/>
</dbReference>
<dbReference type="GeneID" id="100486938"/>
<dbReference type="Gene3D" id="2.60.40.10">
    <property type="entry name" value="Immunoglobulins"/>
    <property type="match status" value="2"/>
</dbReference>
<evidence type="ECO:0000313" key="10">
    <source>
        <dbReference type="Xenbase" id="XB-GENE-984416"/>
    </source>
</evidence>
<dbReference type="InterPro" id="IPR053073">
    <property type="entry name" value="IL11/IL27_subunit_beta"/>
</dbReference>
<evidence type="ECO:0000256" key="4">
    <source>
        <dbReference type="ARBA" id="ARBA00023180"/>
    </source>
</evidence>
<evidence type="ECO:0000259" key="6">
    <source>
        <dbReference type="PROSITE" id="PS50853"/>
    </source>
</evidence>
<dbReference type="GO" id="GO:0042098">
    <property type="term" value="P:T cell proliferation"/>
    <property type="evidence" value="ECO:0000318"/>
    <property type="project" value="GO_Central"/>
</dbReference>
<dbReference type="GO" id="GO:0045523">
    <property type="term" value="F:interleukin-27 receptor binding"/>
    <property type="evidence" value="ECO:0000318"/>
    <property type="project" value="GO_Central"/>
</dbReference>
<evidence type="ECO:0000313" key="9">
    <source>
        <dbReference type="RefSeq" id="XP_017946498.1"/>
    </source>
</evidence>
<evidence type="ECO:0000256" key="5">
    <source>
        <dbReference type="SAM" id="SignalP"/>
    </source>
</evidence>
<dbReference type="PROSITE" id="PS01354">
    <property type="entry name" value="HEMATOPO_REC_L_F3"/>
    <property type="match status" value="1"/>
</dbReference>
<keyword evidence="8" id="KW-1185">Reference proteome</keyword>
<dbReference type="GO" id="GO:0004896">
    <property type="term" value="F:cytokine receptor activity"/>
    <property type="evidence" value="ECO:0007669"/>
    <property type="project" value="InterPro"/>
</dbReference>
<dbReference type="InterPro" id="IPR003530">
    <property type="entry name" value="Hematopoietin_rcpt_L_F3_CS"/>
</dbReference>
<feature type="domain" description="Fibronectin type-III" evidence="6">
    <location>
        <begin position="129"/>
        <end position="225"/>
    </location>
</feature>
<name>A0A6I8PSV9_XENTR</name>
<dbReference type="Reactome" id="R-XTR-9020956">
    <property type="pathway name" value="Interleukin-27 signaling"/>
</dbReference>
<dbReference type="SUPFAM" id="SSF49265">
    <property type="entry name" value="Fibronectin type III"/>
    <property type="match status" value="2"/>
</dbReference>
<dbReference type="OMA" id="FQVCAKE"/>
<dbReference type="InterPro" id="IPR013783">
    <property type="entry name" value="Ig-like_fold"/>
</dbReference>
<dbReference type="PROSITE" id="PS50853">
    <property type="entry name" value="FN3"/>
    <property type="match status" value="1"/>
</dbReference>
<dbReference type="Xenbase" id="XB-GENE-984416">
    <property type="gene designation" value="ebi3"/>
</dbReference>
<evidence type="ECO:0000256" key="3">
    <source>
        <dbReference type="ARBA" id="ARBA00022737"/>
    </source>
</evidence>
<dbReference type="GeneTree" id="ENSGT00940000160050"/>
<reference evidence="7" key="2">
    <citation type="submission" date="2020-05" db="UniProtKB">
        <authorList>
            <consortium name="Ensembl"/>
        </authorList>
    </citation>
    <scope>IDENTIFICATION</scope>
</reference>
<dbReference type="KEGG" id="xtr:100486938"/>
<comment type="similarity">
    <text evidence="1">Belongs to the type I cytokine receptor family. Type 3 subfamily.</text>
</comment>
<evidence type="ECO:0000256" key="1">
    <source>
        <dbReference type="ARBA" id="ARBA00010890"/>
    </source>
</evidence>
<feature type="signal peptide" evidence="5">
    <location>
        <begin position="1"/>
        <end position="21"/>
    </location>
</feature>
<dbReference type="OrthoDB" id="6381660at2759"/>
<dbReference type="InterPro" id="IPR036116">
    <property type="entry name" value="FN3_sf"/>
</dbReference>
<dbReference type="Bgee" id="ENSXETG00000024149">
    <property type="expression patterns" value="Expressed in liver and 2 other cell types or tissues"/>
</dbReference>
<dbReference type="InterPro" id="IPR056621">
    <property type="entry name" value="FN3_IL27B_N"/>
</dbReference>
<sequence>MIRTFIFTALLVLCLDGYIETESPGKRVRPENLTIQCWAMSYPEKIRCTWNLHPDTQLNTTFITTYRLGLSDPDSQCVQSELHPKSCIISDFQMFADVPYVLNVTAKNALGSITKLFPFVVEDIIRPDPPENVILSPIIGDSRKLLLRWDPPHSWPLPEMFPLKYLIRYKRGRAKSYKMIGPYEQSYFYLPVTQPKSVIQAQVAAKDFTDFGNISEWSTVATGRLLGP</sequence>
<dbReference type="GO" id="GO:0016020">
    <property type="term" value="C:membrane"/>
    <property type="evidence" value="ECO:0007669"/>
    <property type="project" value="InterPro"/>
</dbReference>
<keyword evidence="2 5" id="KW-0732">Signal</keyword>
<accession>A0A6I8PSV9</accession>
<dbReference type="Pfam" id="PF24031">
    <property type="entry name" value="FN3_IL27B_N"/>
    <property type="match status" value="1"/>
</dbReference>
<dbReference type="AGR" id="Xenbase:XB-GENE-984416"/>
<organism evidence="7">
    <name type="scientific">Xenopus tropicalis</name>
    <name type="common">Western clawed frog</name>
    <name type="synonym">Silurana tropicalis</name>
    <dbReference type="NCBI Taxonomy" id="8364"/>
    <lineage>
        <taxon>Eukaryota</taxon>
        <taxon>Metazoa</taxon>
        <taxon>Chordata</taxon>
        <taxon>Craniata</taxon>
        <taxon>Vertebrata</taxon>
        <taxon>Euteleostomi</taxon>
        <taxon>Amphibia</taxon>
        <taxon>Batrachia</taxon>
        <taxon>Anura</taxon>
        <taxon>Pipoidea</taxon>
        <taxon>Pipidae</taxon>
        <taxon>Xenopodinae</taxon>
        <taxon>Xenopus</taxon>
        <taxon>Silurana</taxon>
    </lineage>
</organism>
<reference evidence="7" key="1">
    <citation type="journal article" date="2010" name="Science">
        <title>The genome of the Western clawed frog Xenopus tropicalis.</title>
        <authorList>
            <person name="Hellsten U."/>
            <person name="Harland R.M."/>
            <person name="Gilchrist M.J."/>
            <person name="Hendrix D."/>
            <person name="Jurka J."/>
            <person name="Kapitonov V."/>
            <person name="Ovcharenko I."/>
            <person name="Putnam N.H."/>
            <person name="Shu S."/>
            <person name="Taher L."/>
            <person name="Blitz I.L."/>
            <person name="Blumberg B."/>
            <person name="Dichmann D.S."/>
            <person name="Dubchak I."/>
            <person name="Amaya E."/>
            <person name="Detter J.C."/>
            <person name="Fletcher R."/>
            <person name="Gerhard D.S."/>
            <person name="Goodstein D."/>
            <person name="Graves T."/>
            <person name="Grigoriev I.V."/>
            <person name="Grimwood J."/>
            <person name="Kawashima T."/>
            <person name="Lindquist E."/>
            <person name="Lucas S.M."/>
            <person name="Mead P.E."/>
            <person name="Mitros T."/>
            <person name="Ogino H."/>
            <person name="Ohta Y."/>
            <person name="Poliakov A.V."/>
            <person name="Pollet N."/>
            <person name="Robert J."/>
            <person name="Salamov A."/>
            <person name="Sater A.K."/>
            <person name="Schmutz J."/>
            <person name="Terry A."/>
            <person name="Vize P.D."/>
            <person name="Warren W.C."/>
            <person name="Wells D."/>
            <person name="Wills A."/>
            <person name="Wilson R.K."/>
            <person name="Zimmerman L.B."/>
            <person name="Zorn A.M."/>
            <person name="Grainger R."/>
            <person name="Grammer T."/>
            <person name="Khokha M.K."/>
            <person name="Richardson P.M."/>
            <person name="Rokhsar D.S."/>
        </authorList>
    </citation>
    <scope>NUCLEOTIDE SEQUENCE [LARGE SCALE GENOMIC DNA]</scope>
    <source>
        <strain evidence="7">Nigerian</strain>
    </source>
</reference>
<dbReference type="Proteomes" id="UP000008143">
    <property type="component" value="Chromosome 1"/>
</dbReference>
<protein>
    <submittedName>
        <fullName evidence="7">Epstein-Barr virus-induced 3</fullName>
    </submittedName>
    <submittedName>
        <fullName evidence="9">Interleukin-27 subunit beta</fullName>
    </submittedName>
</protein>
<dbReference type="InterPro" id="IPR003961">
    <property type="entry name" value="FN3_dom"/>
</dbReference>
<evidence type="ECO:0000313" key="8">
    <source>
        <dbReference type="Proteomes" id="UP000008143"/>
    </source>
</evidence>
<keyword evidence="4" id="KW-0325">Glycoprotein</keyword>
<keyword evidence="3" id="KW-0677">Repeat</keyword>
<evidence type="ECO:0000313" key="7">
    <source>
        <dbReference type="Ensembl" id="ENSXETP00000056435"/>
    </source>
</evidence>
<proteinExistence type="inferred from homology"/>
<dbReference type="CTD" id="10148"/>
<dbReference type="RefSeq" id="XP_017946498.1">
    <property type="nucleotide sequence ID" value="XM_018091009.2"/>
</dbReference>
<dbReference type="PANTHER" id="PTHR48483:SF2">
    <property type="entry name" value="INTERLEUKIN-27 SUBUNIT BETA"/>
    <property type="match status" value="1"/>
</dbReference>
<gene>
    <name evidence="7 9 10" type="primary">ebi3</name>
</gene>
<dbReference type="PANTHER" id="PTHR48483">
    <property type="entry name" value="INTERLEUKIN-27 SUBUNIT BETA"/>
    <property type="match status" value="1"/>
</dbReference>